<dbReference type="EMBL" id="JAKKPZ010000069">
    <property type="protein sequence ID" value="KAI1704310.1"/>
    <property type="molecule type" value="Genomic_DNA"/>
</dbReference>
<proteinExistence type="predicted"/>
<reference evidence="1" key="1">
    <citation type="submission" date="2022-01" db="EMBL/GenBank/DDBJ databases">
        <title>Genome Sequence Resource for Two Populations of Ditylenchus destructor, the Migratory Endoparasitic Phytonematode.</title>
        <authorList>
            <person name="Zhang H."/>
            <person name="Lin R."/>
            <person name="Xie B."/>
        </authorList>
    </citation>
    <scope>NUCLEOTIDE SEQUENCE</scope>
    <source>
        <strain evidence="1">BazhouSP</strain>
    </source>
</reference>
<sequence length="98" mass="11002">MGYCIHIPAPGYIRIIHDAIAHGVLKDGDVNQIGKILADHFEIVMQYVGGILERMKDCFKDEKDMKDISNQVAARSLSVEAVLNSMSCLKNKPKFLRK</sequence>
<dbReference type="AlphaFoldDB" id="A0AAD4MUE5"/>
<dbReference type="Proteomes" id="UP001201812">
    <property type="component" value="Unassembled WGS sequence"/>
</dbReference>
<keyword evidence="2" id="KW-1185">Reference proteome</keyword>
<protein>
    <submittedName>
        <fullName evidence="1">Uncharacterized protein</fullName>
    </submittedName>
</protein>
<gene>
    <name evidence="1" type="ORF">DdX_14306</name>
</gene>
<comment type="caution">
    <text evidence="1">The sequence shown here is derived from an EMBL/GenBank/DDBJ whole genome shotgun (WGS) entry which is preliminary data.</text>
</comment>
<accession>A0AAD4MUE5</accession>
<name>A0AAD4MUE5_9BILA</name>
<evidence type="ECO:0000313" key="1">
    <source>
        <dbReference type="EMBL" id="KAI1704310.1"/>
    </source>
</evidence>
<evidence type="ECO:0000313" key="2">
    <source>
        <dbReference type="Proteomes" id="UP001201812"/>
    </source>
</evidence>
<organism evidence="1 2">
    <name type="scientific">Ditylenchus destructor</name>
    <dbReference type="NCBI Taxonomy" id="166010"/>
    <lineage>
        <taxon>Eukaryota</taxon>
        <taxon>Metazoa</taxon>
        <taxon>Ecdysozoa</taxon>
        <taxon>Nematoda</taxon>
        <taxon>Chromadorea</taxon>
        <taxon>Rhabditida</taxon>
        <taxon>Tylenchina</taxon>
        <taxon>Tylenchomorpha</taxon>
        <taxon>Sphaerularioidea</taxon>
        <taxon>Anguinidae</taxon>
        <taxon>Anguininae</taxon>
        <taxon>Ditylenchus</taxon>
    </lineage>
</organism>